<dbReference type="InterPro" id="IPR013783">
    <property type="entry name" value="Ig-like_fold"/>
</dbReference>
<organism evidence="4 5">
    <name type="scientific">Leptonema illini</name>
    <dbReference type="NCBI Taxonomy" id="183"/>
    <lineage>
        <taxon>Bacteria</taxon>
        <taxon>Pseudomonadati</taxon>
        <taxon>Spirochaetota</taxon>
        <taxon>Spirochaetia</taxon>
        <taxon>Leptospirales</taxon>
        <taxon>Leptospiraceae</taxon>
        <taxon>Leptonema</taxon>
    </lineage>
</organism>
<dbReference type="GO" id="GO:0005509">
    <property type="term" value="F:calcium ion binding"/>
    <property type="evidence" value="ECO:0007669"/>
    <property type="project" value="InterPro"/>
</dbReference>
<dbReference type="InterPro" id="IPR015919">
    <property type="entry name" value="Cadherin-like_sf"/>
</dbReference>
<dbReference type="InterPro" id="IPR011460">
    <property type="entry name" value="Lcl_C"/>
</dbReference>
<comment type="caution">
    <text evidence="4">The sequence shown here is derived from an EMBL/GenBank/DDBJ whole genome shotgun (WGS) entry which is preliminary data.</text>
</comment>
<sequence>MAGMAGRRIAGFAFSGILCILLVTCTPIQQLTDPILCPLNLPCSEKEENNSSLLALLGAGGGESTGHTVSPTVVFSPASFSFVKNTEIAVATPSITATPLTNCVSTPGLPDGLILSETTCMISGTPTTAQPATSYTITASNAYGNGTTTISIEVTAAGSAPTINYSGSPFTFSENSAITTITPALGGNTPTACVSAPTLPAGLTLNNTSCAISGTPTETQAATTHTITASNAYGSGAAIISITVNAAIVAPTVSFSGSPFVFTQNTAISLITPTLTGSALTNCSASPDLPSGLTLNITTCSISGTPTATQVATNHTITATNSAGSDQAAINIAVNAAGTPPEISYSGSPFAFTQNTAITTITPSLAGDPPTSCTVSPSLPTGLSINATSCAISGTPTSTQASTVHTITASNAYGSDDTTISIAVNVAGTAPTINYSGSPFNYEQYDTIAPLTPTLAGSTPTGCSASPALPAGLSINPTSCVISGAPTATQASTIHSITASNAYGSTTTDITISVNADSAAPAVISSTPANAATAVAPQDGTITVVFNDQMNTSLTPALTTEAWNGSGTIYGNIPNTGTVIAWSEDKKNLTIHISWIQFPENAQIRWTLAAANLKDNSGNTITAPVQRIFTTSSRNVYFPIADTGQTLCFNESTTIPCKDSSFPNQDGDFLDIPRSRSFTGPTQHPIFTDDYTTTDRTTGLVWKTCNQGQTTGINIDCKGSNASAPYGATVFNWFNAINACAVLNTANAGAGFAGRKNWRTPTQSELESLIDYSRWNSAIDAVFFPASDGIEWWSATSSMAWPSAYYAGSVTPYWGTAVMDRAKNETKSVRCVSSDP</sequence>
<dbReference type="AlphaFoldDB" id="A0A833LX91"/>
<dbReference type="SUPFAM" id="SSF49313">
    <property type="entry name" value="Cadherin-like"/>
    <property type="match status" value="4"/>
</dbReference>
<gene>
    <name evidence="4" type="ORF">F9K24_16815</name>
</gene>
<evidence type="ECO:0000313" key="4">
    <source>
        <dbReference type="EMBL" id="KAB2930516.1"/>
    </source>
</evidence>
<feature type="domain" description="Lcl C-terminal" evidence="2">
    <location>
        <begin position="692"/>
        <end position="832"/>
    </location>
</feature>
<evidence type="ECO:0000259" key="2">
    <source>
        <dbReference type="Pfam" id="PF07603"/>
    </source>
</evidence>
<evidence type="ECO:0000313" key="5">
    <source>
        <dbReference type="Proteomes" id="UP000460298"/>
    </source>
</evidence>
<dbReference type="Pfam" id="PF05345">
    <property type="entry name" value="He_PIG"/>
    <property type="match status" value="5"/>
</dbReference>
<keyword evidence="1" id="KW-0732">Signal</keyword>
<evidence type="ECO:0000259" key="3">
    <source>
        <dbReference type="Pfam" id="PF13205"/>
    </source>
</evidence>
<dbReference type="Proteomes" id="UP000460298">
    <property type="component" value="Unassembled WGS sequence"/>
</dbReference>
<dbReference type="Gene3D" id="2.60.40.10">
    <property type="entry name" value="Immunoglobulins"/>
    <property type="match status" value="5"/>
</dbReference>
<dbReference type="GO" id="GO:0016020">
    <property type="term" value="C:membrane"/>
    <property type="evidence" value="ECO:0007669"/>
    <property type="project" value="InterPro"/>
</dbReference>
<reference evidence="4 5" key="1">
    <citation type="submission" date="2019-10" db="EMBL/GenBank/DDBJ databases">
        <title>Extracellular Electron Transfer in a Candidatus Methanoperedens spp. Enrichment Culture.</title>
        <authorList>
            <person name="Berger S."/>
            <person name="Rangel Shaw D."/>
            <person name="Berben T."/>
            <person name="In 'T Zandt M."/>
            <person name="Frank J."/>
            <person name="Reimann J."/>
            <person name="Jetten M.S.M."/>
            <person name="Welte C.U."/>
        </authorList>
    </citation>
    <scope>NUCLEOTIDE SEQUENCE [LARGE SCALE GENOMIC DNA]</scope>
    <source>
        <strain evidence="4">SB12</strain>
    </source>
</reference>
<dbReference type="Pfam" id="PF07603">
    <property type="entry name" value="Lcl_C"/>
    <property type="match status" value="1"/>
</dbReference>
<dbReference type="InterPro" id="IPR032812">
    <property type="entry name" value="SbsA_Ig"/>
</dbReference>
<evidence type="ECO:0000256" key="1">
    <source>
        <dbReference type="ARBA" id="ARBA00022729"/>
    </source>
</evidence>
<proteinExistence type="predicted"/>
<feature type="domain" description="SbsA Ig-like" evidence="3">
    <location>
        <begin position="517"/>
        <end position="631"/>
    </location>
</feature>
<protein>
    <submittedName>
        <fullName evidence="4">DUF1566 domain-containing protein</fullName>
    </submittedName>
</protein>
<accession>A0A833LX91</accession>
<dbReference type="EMBL" id="WBUI01000020">
    <property type="protein sequence ID" value="KAB2930516.1"/>
    <property type="molecule type" value="Genomic_DNA"/>
</dbReference>
<dbReference type="Pfam" id="PF13205">
    <property type="entry name" value="Big_5"/>
    <property type="match status" value="1"/>
</dbReference>
<name>A0A833LX91_9LEPT</name>